<gene>
    <name evidence="9" type="ORF">J2S73_000464</name>
</gene>
<dbReference type="InterPro" id="IPR015421">
    <property type="entry name" value="PyrdxlP-dep_Trfase_major"/>
</dbReference>
<dbReference type="InterPro" id="IPR004839">
    <property type="entry name" value="Aminotransferase_I/II_large"/>
</dbReference>
<comment type="caution">
    <text evidence="9">The sequence shown here is derived from an EMBL/GenBank/DDBJ whole genome shotgun (WGS) entry which is preliminary data.</text>
</comment>
<dbReference type="InterPro" id="IPR015424">
    <property type="entry name" value="PyrdxlP-dep_Trfase"/>
</dbReference>
<dbReference type="Gene3D" id="3.40.640.10">
    <property type="entry name" value="Type I PLP-dependent aspartate aminotransferase-like (Major domain)"/>
    <property type="match status" value="1"/>
</dbReference>
<dbReference type="InterPro" id="IPR015422">
    <property type="entry name" value="PyrdxlP-dep_Trfase_small"/>
</dbReference>
<dbReference type="NCBIfam" id="NF004770">
    <property type="entry name" value="PRK06108.1"/>
    <property type="match status" value="1"/>
</dbReference>
<dbReference type="Gene3D" id="3.90.1150.10">
    <property type="entry name" value="Aspartate Aminotransferase, domain 1"/>
    <property type="match status" value="1"/>
</dbReference>
<keyword evidence="4 7" id="KW-0808">Transferase</keyword>
<keyword evidence="3 7" id="KW-0032">Aminotransferase</keyword>
<evidence type="ECO:0000256" key="4">
    <source>
        <dbReference type="ARBA" id="ARBA00022679"/>
    </source>
</evidence>
<name>A0AAE3VL44_9HYPH</name>
<sequence length="400" mass="43960">MPVFDRLAEPRAYDRIRPQIMDLETENIAELAVRAQSLTDVITLWYGEGDLVTPSFIREAAKEALDAGQTFYVPDMRGLPALTRELSSYLTRLHGREIAVERSTITPGGMQAVFLALELIVERGDNVVFVEPQWPNIKHAIHVAGGEPRPVSLDFRDGSWQLDLDRVFERCDARTKAIMFSTPSNPLGWTASPEELQALIDFSRRTGIWILSDEIYNRLHFSGDRAPSVLQLAEDEDLVISINGFSKAWAMTGWRLGWLTHPKSLASPLSAMTQYVNSGTAAFVQAGGLAALKEGETFVGEVRARCRAGVDAAYDALAGLNSVILPEKPEGGMYVTFALADEADSREACTRLLEEARVGLAPGWLFGDASKAFLRMCICRDTAQIAEAGGRIARMLGEPA</sequence>
<dbReference type="CDD" id="cd00609">
    <property type="entry name" value="AAT_like"/>
    <property type="match status" value="1"/>
</dbReference>
<dbReference type="RefSeq" id="WP_306883814.1">
    <property type="nucleotide sequence ID" value="NZ_JAUSUL010000001.1"/>
</dbReference>
<dbReference type="InterPro" id="IPR050596">
    <property type="entry name" value="AspAT/PAT-like"/>
</dbReference>
<accession>A0AAE3VL44</accession>
<dbReference type="PANTHER" id="PTHR46383">
    <property type="entry name" value="ASPARTATE AMINOTRANSFERASE"/>
    <property type="match status" value="1"/>
</dbReference>
<dbReference type="EC" id="2.6.1.-" evidence="7"/>
<dbReference type="Pfam" id="PF00155">
    <property type="entry name" value="Aminotran_1_2"/>
    <property type="match status" value="1"/>
</dbReference>
<dbReference type="InterPro" id="IPR004838">
    <property type="entry name" value="NHTrfase_class1_PyrdxlP-BS"/>
</dbReference>
<dbReference type="GO" id="GO:0006520">
    <property type="term" value="P:amino acid metabolic process"/>
    <property type="evidence" value="ECO:0007669"/>
    <property type="project" value="InterPro"/>
</dbReference>
<evidence type="ECO:0000256" key="1">
    <source>
        <dbReference type="ARBA" id="ARBA00001933"/>
    </source>
</evidence>
<evidence type="ECO:0000256" key="5">
    <source>
        <dbReference type="ARBA" id="ARBA00022898"/>
    </source>
</evidence>
<dbReference type="SUPFAM" id="SSF53383">
    <property type="entry name" value="PLP-dependent transferases"/>
    <property type="match status" value="1"/>
</dbReference>
<dbReference type="GO" id="GO:0004069">
    <property type="term" value="F:L-aspartate:2-oxoglutarate aminotransferase activity"/>
    <property type="evidence" value="ECO:0007669"/>
    <property type="project" value="UniProtKB-EC"/>
</dbReference>
<dbReference type="GO" id="GO:0030170">
    <property type="term" value="F:pyridoxal phosphate binding"/>
    <property type="evidence" value="ECO:0007669"/>
    <property type="project" value="InterPro"/>
</dbReference>
<evidence type="ECO:0000313" key="10">
    <source>
        <dbReference type="Proteomes" id="UP001229244"/>
    </source>
</evidence>
<evidence type="ECO:0000256" key="3">
    <source>
        <dbReference type="ARBA" id="ARBA00022576"/>
    </source>
</evidence>
<feature type="domain" description="Aminotransferase class I/classII large" evidence="8">
    <location>
        <begin position="47"/>
        <end position="391"/>
    </location>
</feature>
<keyword evidence="5" id="KW-0663">Pyridoxal phosphate</keyword>
<evidence type="ECO:0000256" key="6">
    <source>
        <dbReference type="ARBA" id="ARBA00049185"/>
    </source>
</evidence>
<dbReference type="AlphaFoldDB" id="A0AAE3VL44"/>
<evidence type="ECO:0000256" key="2">
    <source>
        <dbReference type="ARBA" id="ARBA00007441"/>
    </source>
</evidence>
<proteinExistence type="inferred from homology"/>
<evidence type="ECO:0000259" key="8">
    <source>
        <dbReference type="Pfam" id="PF00155"/>
    </source>
</evidence>
<dbReference type="EMBL" id="JAUSUL010000001">
    <property type="protein sequence ID" value="MDQ0314027.1"/>
    <property type="molecule type" value="Genomic_DNA"/>
</dbReference>
<organism evidence="9 10">
    <name type="scientific">Amorphus orientalis</name>
    <dbReference type="NCBI Taxonomy" id="649198"/>
    <lineage>
        <taxon>Bacteria</taxon>
        <taxon>Pseudomonadati</taxon>
        <taxon>Pseudomonadota</taxon>
        <taxon>Alphaproteobacteria</taxon>
        <taxon>Hyphomicrobiales</taxon>
        <taxon>Amorphaceae</taxon>
        <taxon>Amorphus</taxon>
    </lineage>
</organism>
<comment type="cofactor">
    <cofactor evidence="1 7">
        <name>pyridoxal 5'-phosphate</name>
        <dbReference type="ChEBI" id="CHEBI:597326"/>
    </cofactor>
</comment>
<evidence type="ECO:0000256" key="7">
    <source>
        <dbReference type="RuleBase" id="RU000481"/>
    </source>
</evidence>
<reference evidence="9" key="1">
    <citation type="submission" date="2023-07" db="EMBL/GenBank/DDBJ databases">
        <title>Genomic Encyclopedia of Type Strains, Phase IV (KMG-IV): sequencing the most valuable type-strain genomes for metagenomic binning, comparative biology and taxonomic classification.</title>
        <authorList>
            <person name="Goeker M."/>
        </authorList>
    </citation>
    <scope>NUCLEOTIDE SEQUENCE</scope>
    <source>
        <strain evidence="9">DSM 21202</strain>
    </source>
</reference>
<dbReference type="PROSITE" id="PS00105">
    <property type="entry name" value="AA_TRANSFER_CLASS_1"/>
    <property type="match status" value="1"/>
</dbReference>
<protein>
    <recommendedName>
        <fullName evidence="7">Aminotransferase</fullName>
        <ecNumber evidence="7">2.6.1.-</ecNumber>
    </recommendedName>
</protein>
<comment type="catalytic activity">
    <reaction evidence="6">
        <text>L-aspartate + 2-oxoglutarate = oxaloacetate + L-glutamate</text>
        <dbReference type="Rhea" id="RHEA:21824"/>
        <dbReference type="ChEBI" id="CHEBI:16452"/>
        <dbReference type="ChEBI" id="CHEBI:16810"/>
        <dbReference type="ChEBI" id="CHEBI:29985"/>
        <dbReference type="ChEBI" id="CHEBI:29991"/>
        <dbReference type="EC" id="2.6.1.1"/>
    </reaction>
</comment>
<keyword evidence="10" id="KW-1185">Reference proteome</keyword>
<evidence type="ECO:0000313" key="9">
    <source>
        <dbReference type="EMBL" id="MDQ0314027.1"/>
    </source>
</evidence>
<dbReference type="Proteomes" id="UP001229244">
    <property type="component" value="Unassembled WGS sequence"/>
</dbReference>
<comment type="similarity">
    <text evidence="2 7">Belongs to the class-I pyridoxal-phosphate-dependent aminotransferase family.</text>
</comment>